<dbReference type="SUPFAM" id="SSF56317">
    <property type="entry name" value="Carbon-nitrogen hydrolase"/>
    <property type="match status" value="1"/>
</dbReference>
<dbReference type="GO" id="GO:0006541">
    <property type="term" value="P:glutamine metabolic process"/>
    <property type="evidence" value="ECO:0007669"/>
    <property type="project" value="TreeGrafter"/>
</dbReference>
<protein>
    <recommendedName>
        <fullName evidence="2">omega-amidase</fullName>
        <ecNumber evidence="2">3.5.1.3</ecNumber>
    </recommendedName>
    <alternativeName>
        <fullName evidence="3">Nitrilase homolog 2</fullName>
    </alternativeName>
</protein>
<dbReference type="GO" id="GO:0050152">
    <property type="term" value="F:omega-amidase activity"/>
    <property type="evidence" value="ECO:0007669"/>
    <property type="project" value="UniProtKB-EC"/>
</dbReference>
<evidence type="ECO:0000256" key="2">
    <source>
        <dbReference type="ARBA" id="ARBA00039118"/>
    </source>
</evidence>
<proteinExistence type="predicted"/>
<dbReference type="GO" id="GO:0006528">
    <property type="term" value="P:asparagine metabolic process"/>
    <property type="evidence" value="ECO:0007669"/>
    <property type="project" value="TreeGrafter"/>
</dbReference>
<sequence>MALGLVRLGMIQMRVVLDKSMNLTRATELISSASVDKSGRRTQLICLPECFNSPYGAKYFDTYAEPVPHGLTCKKIAEAARKNKVWVLAGSIPERGDDGKIYNTSVTFDSEGNCVGTFRKLHLFDIDVPGKESSLKFNLLVDLIHINAHFILS</sequence>
<dbReference type="PANTHER" id="PTHR23088">
    <property type="entry name" value="NITRILASE-RELATED"/>
    <property type="match status" value="1"/>
</dbReference>
<feature type="domain" description="CN hydrolase" evidence="5">
    <location>
        <begin position="6"/>
        <end position="153"/>
    </location>
</feature>
<organism evidence="6 7">
    <name type="scientific">Protopolystoma xenopodis</name>
    <dbReference type="NCBI Taxonomy" id="117903"/>
    <lineage>
        <taxon>Eukaryota</taxon>
        <taxon>Metazoa</taxon>
        <taxon>Spiralia</taxon>
        <taxon>Lophotrochozoa</taxon>
        <taxon>Platyhelminthes</taxon>
        <taxon>Monogenea</taxon>
        <taxon>Polyopisthocotylea</taxon>
        <taxon>Polystomatidea</taxon>
        <taxon>Polystomatidae</taxon>
        <taxon>Protopolystoma</taxon>
    </lineage>
</organism>
<comment type="catalytic activity">
    <reaction evidence="1">
        <text>2-oxoglutaramate + H2O = 2-oxoglutarate + NH4(+)</text>
        <dbReference type="Rhea" id="RHEA:32963"/>
        <dbReference type="ChEBI" id="CHEBI:15377"/>
        <dbReference type="ChEBI" id="CHEBI:16769"/>
        <dbReference type="ChEBI" id="CHEBI:16810"/>
        <dbReference type="ChEBI" id="CHEBI:28938"/>
        <dbReference type="EC" id="3.5.1.3"/>
    </reaction>
    <physiologicalReaction direction="left-to-right" evidence="1">
        <dbReference type="Rhea" id="RHEA:32964"/>
    </physiologicalReaction>
</comment>
<name>A0A3S5B8B7_9PLAT</name>
<evidence type="ECO:0000256" key="3">
    <source>
        <dbReference type="ARBA" id="ARBA00041576"/>
    </source>
</evidence>
<dbReference type="EC" id="3.5.1.3" evidence="2"/>
<dbReference type="EMBL" id="CAAALY010253150">
    <property type="protein sequence ID" value="VEL36776.1"/>
    <property type="molecule type" value="Genomic_DNA"/>
</dbReference>
<dbReference type="Pfam" id="PF00795">
    <property type="entry name" value="CN_hydrolase"/>
    <property type="match status" value="1"/>
</dbReference>
<dbReference type="PROSITE" id="PS50263">
    <property type="entry name" value="CN_HYDROLASE"/>
    <property type="match status" value="1"/>
</dbReference>
<dbReference type="GO" id="GO:0006107">
    <property type="term" value="P:oxaloacetate metabolic process"/>
    <property type="evidence" value="ECO:0007669"/>
    <property type="project" value="TreeGrafter"/>
</dbReference>
<dbReference type="GO" id="GO:0005739">
    <property type="term" value="C:mitochondrion"/>
    <property type="evidence" value="ECO:0007669"/>
    <property type="project" value="TreeGrafter"/>
</dbReference>
<evidence type="ECO:0000313" key="6">
    <source>
        <dbReference type="EMBL" id="VEL36776.1"/>
    </source>
</evidence>
<comment type="catalytic activity">
    <reaction evidence="4">
        <text>2-oxosuccinamate + H2O = oxaloacetate + NH4(+)</text>
        <dbReference type="Rhea" id="RHEA:59412"/>
        <dbReference type="ChEBI" id="CHEBI:15377"/>
        <dbReference type="ChEBI" id="CHEBI:16452"/>
        <dbReference type="ChEBI" id="CHEBI:28938"/>
        <dbReference type="ChEBI" id="CHEBI:57735"/>
        <dbReference type="EC" id="3.5.1.3"/>
    </reaction>
    <physiologicalReaction direction="left-to-right" evidence="4">
        <dbReference type="Rhea" id="RHEA:59413"/>
    </physiologicalReaction>
</comment>
<dbReference type="Proteomes" id="UP000784294">
    <property type="component" value="Unassembled WGS sequence"/>
</dbReference>
<evidence type="ECO:0000313" key="7">
    <source>
        <dbReference type="Proteomes" id="UP000784294"/>
    </source>
</evidence>
<keyword evidence="7" id="KW-1185">Reference proteome</keyword>
<reference evidence="6" key="1">
    <citation type="submission" date="2018-11" db="EMBL/GenBank/DDBJ databases">
        <authorList>
            <consortium name="Pathogen Informatics"/>
        </authorList>
    </citation>
    <scope>NUCLEOTIDE SEQUENCE</scope>
</reference>
<gene>
    <name evidence="6" type="ORF">PXEA_LOCUS30216</name>
</gene>
<evidence type="ECO:0000259" key="5">
    <source>
        <dbReference type="PROSITE" id="PS50263"/>
    </source>
</evidence>
<dbReference type="OrthoDB" id="10250282at2759"/>
<evidence type="ECO:0000256" key="1">
    <source>
        <dbReference type="ARBA" id="ARBA00036637"/>
    </source>
</evidence>
<dbReference type="Gene3D" id="3.60.110.10">
    <property type="entry name" value="Carbon-nitrogen hydrolase"/>
    <property type="match status" value="1"/>
</dbReference>
<comment type="caution">
    <text evidence="6">The sequence shown here is derived from an EMBL/GenBank/DDBJ whole genome shotgun (WGS) entry which is preliminary data.</text>
</comment>
<accession>A0A3S5B8B7</accession>
<evidence type="ECO:0000256" key="4">
    <source>
        <dbReference type="ARBA" id="ARBA00048745"/>
    </source>
</evidence>
<dbReference type="InterPro" id="IPR036526">
    <property type="entry name" value="C-N_Hydrolase_sf"/>
</dbReference>
<dbReference type="PANTHER" id="PTHR23088:SF30">
    <property type="entry name" value="OMEGA-AMIDASE NIT2"/>
    <property type="match status" value="1"/>
</dbReference>
<dbReference type="InterPro" id="IPR003010">
    <property type="entry name" value="C-N_Hydrolase"/>
</dbReference>
<dbReference type="AlphaFoldDB" id="A0A3S5B8B7"/>